<organism evidence="1 2">
    <name type="scientific">Hyaloscypha hepaticicola</name>
    <dbReference type="NCBI Taxonomy" id="2082293"/>
    <lineage>
        <taxon>Eukaryota</taxon>
        <taxon>Fungi</taxon>
        <taxon>Dikarya</taxon>
        <taxon>Ascomycota</taxon>
        <taxon>Pezizomycotina</taxon>
        <taxon>Leotiomycetes</taxon>
        <taxon>Helotiales</taxon>
        <taxon>Hyaloscyphaceae</taxon>
        <taxon>Hyaloscypha</taxon>
    </lineage>
</organism>
<proteinExistence type="predicted"/>
<reference evidence="1 2" key="1">
    <citation type="submission" date="2016-05" db="EMBL/GenBank/DDBJ databases">
        <title>A degradative enzymes factory behind the ericoid mycorrhizal symbiosis.</title>
        <authorList>
            <consortium name="DOE Joint Genome Institute"/>
            <person name="Martino E."/>
            <person name="Morin E."/>
            <person name="Grelet G."/>
            <person name="Kuo A."/>
            <person name="Kohler A."/>
            <person name="Daghino S."/>
            <person name="Barry K."/>
            <person name="Choi C."/>
            <person name="Cichocki N."/>
            <person name="Clum A."/>
            <person name="Copeland A."/>
            <person name="Hainaut M."/>
            <person name="Haridas S."/>
            <person name="Labutti K."/>
            <person name="Lindquist E."/>
            <person name="Lipzen A."/>
            <person name="Khouja H.-R."/>
            <person name="Murat C."/>
            <person name="Ohm R."/>
            <person name="Olson A."/>
            <person name="Spatafora J."/>
            <person name="Veneault-Fourrey C."/>
            <person name="Henrissat B."/>
            <person name="Grigoriev I."/>
            <person name="Martin F."/>
            <person name="Perotto S."/>
        </authorList>
    </citation>
    <scope>NUCLEOTIDE SEQUENCE [LARGE SCALE GENOMIC DNA]</scope>
    <source>
        <strain evidence="1 2">UAMH 7357</strain>
    </source>
</reference>
<protein>
    <submittedName>
        <fullName evidence="1">Uncharacterized protein</fullName>
    </submittedName>
</protein>
<dbReference type="Proteomes" id="UP000235672">
    <property type="component" value="Unassembled WGS sequence"/>
</dbReference>
<keyword evidence="2" id="KW-1185">Reference proteome</keyword>
<dbReference type="EMBL" id="KZ613530">
    <property type="protein sequence ID" value="PMD13551.1"/>
    <property type="molecule type" value="Genomic_DNA"/>
</dbReference>
<accession>A0A2J6PHM6</accession>
<sequence>MKRAAAVESEVVTRAAGIVPAYATYCHNAAAYSSACSCIGITATTVIAPTQIVTAYTPDVTIDVCPNPGETNCRGTCFDLTESMNNCGACGNVCDPTYQFCNGVTCEAYVALFQCDNSGSCGANSCGGGCGFCYPDSFGQGYCLQTNVCGSSNGCNSDADCLFSGICLTTCCGSVCAYENSNLCYTVP</sequence>
<evidence type="ECO:0000313" key="1">
    <source>
        <dbReference type="EMBL" id="PMD13551.1"/>
    </source>
</evidence>
<dbReference type="OrthoDB" id="5596743at2759"/>
<name>A0A2J6PHM6_9HELO</name>
<evidence type="ECO:0000313" key="2">
    <source>
        <dbReference type="Proteomes" id="UP000235672"/>
    </source>
</evidence>
<gene>
    <name evidence="1" type="ORF">NA56DRAFT_420609</name>
</gene>
<dbReference type="AlphaFoldDB" id="A0A2J6PHM6"/>